<proteinExistence type="predicted"/>
<sequence>MFRWLEELDHHGLHALLEIEGDAGRNVPHIQDYVARHAAWGSTALDMRGIPCAKITSQINSVQVDPAAATKYFVSALMECCLEKE</sequence>
<gene>
    <name evidence="1" type="ORF">SDC9_149116</name>
</gene>
<comment type="caution">
    <text evidence="1">The sequence shown here is derived from an EMBL/GenBank/DDBJ whole genome shotgun (WGS) entry which is preliminary data.</text>
</comment>
<dbReference type="AlphaFoldDB" id="A0A645EMY8"/>
<organism evidence="1">
    <name type="scientific">bioreactor metagenome</name>
    <dbReference type="NCBI Taxonomy" id="1076179"/>
    <lineage>
        <taxon>unclassified sequences</taxon>
        <taxon>metagenomes</taxon>
        <taxon>ecological metagenomes</taxon>
    </lineage>
</organism>
<evidence type="ECO:0000313" key="1">
    <source>
        <dbReference type="EMBL" id="MPN01903.1"/>
    </source>
</evidence>
<accession>A0A645EMY8</accession>
<protein>
    <submittedName>
        <fullName evidence="1">Uncharacterized protein</fullName>
    </submittedName>
</protein>
<reference evidence="1" key="1">
    <citation type="submission" date="2019-08" db="EMBL/GenBank/DDBJ databases">
        <authorList>
            <person name="Kucharzyk K."/>
            <person name="Murdoch R.W."/>
            <person name="Higgins S."/>
            <person name="Loffler F."/>
        </authorList>
    </citation>
    <scope>NUCLEOTIDE SEQUENCE</scope>
</reference>
<name>A0A645EMY8_9ZZZZ</name>
<dbReference type="EMBL" id="VSSQ01047878">
    <property type="protein sequence ID" value="MPN01903.1"/>
    <property type="molecule type" value="Genomic_DNA"/>
</dbReference>